<evidence type="ECO:0000256" key="6">
    <source>
        <dbReference type="ARBA" id="ARBA00022692"/>
    </source>
</evidence>
<comment type="similarity">
    <text evidence="3">Belongs to the very long-chain fatty acids dehydratase HACD family.</text>
</comment>
<evidence type="ECO:0000256" key="10">
    <source>
        <dbReference type="ARBA" id="ARBA00023136"/>
    </source>
</evidence>
<dbReference type="GO" id="GO:0005789">
    <property type="term" value="C:endoplasmic reticulum membrane"/>
    <property type="evidence" value="ECO:0007669"/>
    <property type="project" value="TreeGrafter"/>
</dbReference>
<comment type="catalytic activity">
    <reaction evidence="13">
        <text>(3R)-hydroxyhexadecanoyl-CoA = (2E)-hexadecenoyl-CoA + H2O</text>
        <dbReference type="Rhea" id="RHEA:39159"/>
        <dbReference type="ChEBI" id="CHEBI:15377"/>
        <dbReference type="ChEBI" id="CHEBI:61526"/>
        <dbReference type="ChEBI" id="CHEBI:74278"/>
    </reaction>
    <physiologicalReaction direction="left-to-right" evidence="13">
        <dbReference type="Rhea" id="RHEA:39160"/>
    </physiologicalReaction>
</comment>
<keyword evidence="10" id="KW-0472">Membrane</keyword>
<evidence type="ECO:0000256" key="13">
    <source>
        <dbReference type="ARBA" id="ARBA00023688"/>
    </source>
</evidence>
<keyword evidence="6" id="KW-0812">Transmembrane</keyword>
<keyword evidence="5" id="KW-0444">Lipid biosynthesis</keyword>
<keyword evidence="7" id="KW-0276">Fatty acid metabolism</keyword>
<evidence type="ECO:0000256" key="9">
    <source>
        <dbReference type="ARBA" id="ARBA00023098"/>
    </source>
</evidence>
<reference evidence="15" key="2">
    <citation type="submission" date="2025-09" db="UniProtKB">
        <authorList>
            <consortium name="Ensembl"/>
        </authorList>
    </citation>
    <scope>IDENTIFICATION</scope>
</reference>
<evidence type="ECO:0000256" key="2">
    <source>
        <dbReference type="ARBA" id="ARBA00005194"/>
    </source>
</evidence>
<evidence type="ECO:0000313" key="16">
    <source>
        <dbReference type="Proteomes" id="UP000694523"/>
    </source>
</evidence>
<dbReference type="GO" id="GO:0030148">
    <property type="term" value="P:sphingolipid biosynthetic process"/>
    <property type="evidence" value="ECO:0007669"/>
    <property type="project" value="TreeGrafter"/>
</dbReference>
<evidence type="ECO:0000256" key="5">
    <source>
        <dbReference type="ARBA" id="ARBA00022516"/>
    </source>
</evidence>
<evidence type="ECO:0000256" key="3">
    <source>
        <dbReference type="ARBA" id="ARBA00007811"/>
    </source>
</evidence>
<name>A0A8C6T371_9GOBI</name>
<dbReference type="GO" id="GO:0042761">
    <property type="term" value="P:very long-chain fatty acid biosynthetic process"/>
    <property type="evidence" value="ECO:0007669"/>
    <property type="project" value="TreeGrafter"/>
</dbReference>
<proteinExistence type="inferred from homology"/>
<keyword evidence="9" id="KW-0443">Lipid metabolism</keyword>
<dbReference type="PANTHER" id="PTHR11035:SF16">
    <property type="entry name" value="VERY-LONG-CHAIN (3R)-3-HYDROXYACYL-COA DEHYDRATASE 4"/>
    <property type="match status" value="1"/>
</dbReference>
<keyword evidence="8" id="KW-1133">Transmembrane helix</keyword>
<keyword evidence="16" id="KW-1185">Reference proteome</keyword>
<organism evidence="15 16">
    <name type="scientific">Neogobius melanostomus</name>
    <name type="common">round goby</name>
    <dbReference type="NCBI Taxonomy" id="47308"/>
    <lineage>
        <taxon>Eukaryota</taxon>
        <taxon>Metazoa</taxon>
        <taxon>Chordata</taxon>
        <taxon>Craniata</taxon>
        <taxon>Vertebrata</taxon>
        <taxon>Euteleostomi</taxon>
        <taxon>Actinopterygii</taxon>
        <taxon>Neopterygii</taxon>
        <taxon>Teleostei</taxon>
        <taxon>Neoteleostei</taxon>
        <taxon>Acanthomorphata</taxon>
        <taxon>Gobiaria</taxon>
        <taxon>Gobiiformes</taxon>
        <taxon>Gobioidei</taxon>
        <taxon>Gobiidae</taxon>
        <taxon>Benthophilinae</taxon>
        <taxon>Neogobiini</taxon>
        <taxon>Neogobius</taxon>
    </lineage>
</organism>
<dbReference type="UniPathway" id="UPA00094"/>
<dbReference type="GO" id="GO:0030497">
    <property type="term" value="P:fatty acid elongation"/>
    <property type="evidence" value="ECO:0007669"/>
    <property type="project" value="TreeGrafter"/>
</dbReference>
<evidence type="ECO:0000256" key="14">
    <source>
        <dbReference type="ARBA" id="ARBA00023727"/>
    </source>
</evidence>
<dbReference type="EC" id="4.2.1.134" evidence="4"/>
<sequence>GLTMLLLSFRLTYICVYNLLQFCGHTWVLTNTIARFFTFGKDALADTFYSVGFVMSLCQLLSFLELYHIADGIEEARLLPRFIHVCTRDLIVILLEEMQSKPVVLHLYCVPIPKKADLFDVFLLFISLVLPYIPSYSFRTEGLELHN</sequence>
<evidence type="ECO:0000256" key="1">
    <source>
        <dbReference type="ARBA" id="ARBA00004141"/>
    </source>
</evidence>
<dbReference type="AlphaFoldDB" id="A0A8C6T371"/>
<evidence type="ECO:0000256" key="7">
    <source>
        <dbReference type="ARBA" id="ARBA00022832"/>
    </source>
</evidence>
<reference evidence="15" key="1">
    <citation type="submission" date="2025-08" db="UniProtKB">
        <authorList>
            <consortium name="Ensembl"/>
        </authorList>
    </citation>
    <scope>IDENTIFICATION</scope>
</reference>
<evidence type="ECO:0000256" key="4">
    <source>
        <dbReference type="ARBA" id="ARBA00013122"/>
    </source>
</evidence>
<evidence type="ECO:0000256" key="12">
    <source>
        <dbReference type="ARBA" id="ARBA00023239"/>
    </source>
</evidence>
<evidence type="ECO:0000256" key="11">
    <source>
        <dbReference type="ARBA" id="ARBA00023160"/>
    </source>
</evidence>
<protein>
    <recommendedName>
        <fullName evidence="4">very-long-chain (3R)-3-hydroxyacyl-CoA dehydratase</fullName>
        <ecNumber evidence="4">4.2.1.134</ecNumber>
    </recommendedName>
</protein>
<comment type="subcellular location">
    <subcellularLocation>
        <location evidence="1">Membrane</location>
        <topology evidence="1">Multi-pass membrane protein</topology>
    </subcellularLocation>
</comment>
<keyword evidence="12" id="KW-0456">Lyase</keyword>
<dbReference type="GO" id="GO:0102158">
    <property type="term" value="F:very-long-chain (3R)-3-hydroxyacyl-CoA dehydratase activity"/>
    <property type="evidence" value="ECO:0007669"/>
    <property type="project" value="UniProtKB-EC"/>
</dbReference>
<accession>A0A8C6T371</accession>
<evidence type="ECO:0000256" key="8">
    <source>
        <dbReference type="ARBA" id="ARBA00022989"/>
    </source>
</evidence>
<dbReference type="InterPro" id="IPR007482">
    <property type="entry name" value="Tyr_Pase-like_PTPLA"/>
</dbReference>
<keyword evidence="11" id="KW-0275">Fatty acid biosynthesis</keyword>
<comment type="catalytic activity">
    <reaction evidence="14">
        <text>a very-long-chain (3R)-3-hydroxyacyl-CoA = a very-long-chain (2E)-enoyl-CoA + H2O</text>
        <dbReference type="Rhea" id="RHEA:45812"/>
        <dbReference type="ChEBI" id="CHEBI:15377"/>
        <dbReference type="ChEBI" id="CHEBI:83728"/>
        <dbReference type="ChEBI" id="CHEBI:85440"/>
        <dbReference type="EC" id="4.2.1.134"/>
    </reaction>
    <physiologicalReaction direction="left-to-right" evidence="14">
        <dbReference type="Rhea" id="RHEA:45813"/>
    </physiologicalReaction>
</comment>
<dbReference type="Ensembl" id="ENSNMLT00000017491.1">
    <property type="protein sequence ID" value="ENSNMLP00000015563.1"/>
    <property type="gene ID" value="ENSNMLG00000010314.1"/>
</dbReference>
<comment type="pathway">
    <text evidence="2">Lipid metabolism; fatty acid biosynthesis.</text>
</comment>
<dbReference type="Proteomes" id="UP000694523">
    <property type="component" value="Unplaced"/>
</dbReference>
<evidence type="ECO:0000313" key="15">
    <source>
        <dbReference type="Ensembl" id="ENSNMLP00000015563.1"/>
    </source>
</evidence>
<dbReference type="PANTHER" id="PTHR11035">
    <property type="entry name" value="VERY-LONG-CHAIN (3R)-3-HYDROXYACYL-COA DEHYDRATASE"/>
    <property type="match status" value="1"/>
</dbReference>